<dbReference type="GO" id="GO:0042254">
    <property type="term" value="P:ribosome biogenesis"/>
    <property type="evidence" value="ECO:0007669"/>
    <property type="project" value="TreeGrafter"/>
</dbReference>
<evidence type="ECO:0000256" key="1">
    <source>
        <dbReference type="SAM" id="MobiDB-lite"/>
    </source>
</evidence>
<proteinExistence type="predicted"/>
<organism evidence="2">
    <name type="scientific">Antonospora locustae</name>
    <name type="common">Microsporidian parasite</name>
    <name type="synonym">Nosema locustae</name>
    <dbReference type="NCBI Taxonomy" id="278021"/>
    <lineage>
        <taxon>Eukaryota</taxon>
        <taxon>Fungi</taxon>
        <taxon>Fungi incertae sedis</taxon>
        <taxon>Microsporidia</taxon>
        <taxon>Antonospora</taxon>
    </lineage>
</organism>
<feature type="compositionally biased region" description="Low complexity" evidence="1">
    <location>
        <begin position="25"/>
        <end position="41"/>
    </location>
</feature>
<evidence type="ECO:0000313" key="2">
    <source>
        <dbReference type="EMBL" id="AAT12294.1"/>
    </source>
</evidence>
<dbReference type="InterPro" id="IPR015943">
    <property type="entry name" value="WD40/YVTN_repeat-like_dom_sf"/>
</dbReference>
<sequence length="408" mass="43696">MTLISAGSQECAGSTVQCARSWRTRTMAGRATSTGTGSATRVQAARPERRSEWGTRVSETSMTCPSLASRSMGVVGTGSPGTMAVREGCESEETSTETCETYVPEGLCDGLHVNEGAYRVLEYVSLDWPSQTVDACGDAVLVATNAGSGGGASVVRLGFAATEGYGRMERLSVERAKVDADYNRLRVGACVVCVSDESLDVFDGALVLRTSTRGAFAHGLAVDDGRAYCGGRTGELAVADLGCGRMSERHVHRGAVESVDVHGELVFTASCDGAVCVTDMRARECVHRRELGCEANAVGFNGDGCVVCGGESGSLWVVDMRMPECAEEIAWHRTPVSSVRWRDADVFVSCSDEQVVLWDVSFVDEWEYHRYLSFVHQGQRYYKEAVFGADGAVFTTSYDGVCVFAPVE</sequence>
<dbReference type="PANTHER" id="PTHR45903">
    <property type="entry name" value="GLUTAMATE-RICH WD REPEAT-CONTAINING PROTEIN 1"/>
    <property type="match status" value="1"/>
</dbReference>
<name>Q6E6J2_ANTLO</name>
<dbReference type="PANTHER" id="PTHR45903:SF1">
    <property type="entry name" value="GLUTAMATE-RICH WD REPEAT-CONTAINING PROTEIN 1"/>
    <property type="match status" value="1"/>
</dbReference>
<dbReference type="InterPro" id="IPR051972">
    <property type="entry name" value="Glutamate-rich_WD_repeat"/>
</dbReference>
<protein>
    <submittedName>
        <fullName evidence="2">Beta transducin repeat containing protein-like protein</fullName>
    </submittedName>
</protein>
<dbReference type="Gene3D" id="2.130.10.10">
    <property type="entry name" value="YVTN repeat-like/Quinoprotein amine dehydrogenase"/>
    <property type="match status" value="1"/>
</dbReference>
<dbReference type="InterPro" id="IPR036322">
    <property type="entry name" value="WD40_repeat_dom_sf"/>
</dbReference>
<accession>Q6E6J2</accession>
<dbReference type="SMART" id="SM00320">
    <property type="entry name" value="WD40"/>
    <property type="match status" value="3"/>
</dbReference>
<dbReference type="SUPFAM" id="SSF50978">
    <property type="entry name" value="WD40 repeat-like"/>
    <property type="match status" value="1"/>
</dbReference>
<dbReference type="GO" id="GO:0005730">
    <property type="term" value="C:nucleolus"/>
    <property type="evidence" value="ECO:0007669"/>
    <property type="project" value="TreeGrafter"/>
</dbReference>
<reference evidence="2" key="1">
    <citation type="journal article" date="2004" name="Curr. Biol.">
        <title>Genome compaction and stability in microsporidian intracellular parasites.</title>
        <authorList>
            <person name="Slamovits C.H."/>
            <person name="Fast N.M."/>
            <person name="Law J.S."/>
            <person name="Keeling P.J."/>
        </authorList>
    </citation>
    <scope>NUCLEOTIDE SEQUENCE</scope>
</reference>
<dbReference type="EMBL" id="AY548884">
    <property type="protein sequence ID" value="AAT12294.1"/>
    <property type="molecule type" value="Genomic_DNA"/>
</dbReference>
<feature type="region of interest" description="Disordered" evidence="1">
    <location>
        <begin position="25"/>
        <end position="62"/>
    </location>
</feature>
<dbReference type="InterPro" id="IPR001680">
    <property type="entry name" value="WD40_rpt"/>
</dbReference>
<dbReference type="AlphaFoldDB" id="Q6E6J2"/>